<organism evidence="1">
    <name type="scientific">Gordonia amarae</name>
    <dbReference type="NCBI Taxonomy" id="36821"/>
    <lineage>
        <taxon>Bacteria</taxon>
        <taxon>Bacillati</taxon>
        <taxon>Actinomycetota</taxon>
        <taxon>Actinomycetes</taxon>
        <taxon>Mycobacteriales</taxon>
        <taxon>Gordoniaceae</taxon>
        <taxon>Gordonia</taxon>
    </lineage>
</organism>
<sequence>MNITKTTAAATMLAAAGAVALGVVAGPANAAIYSNNPIDVPQCSYATGTPSQECLNTPTYRVTTSTGKMVVQFRANYNHCSDIIAHIIVDGREWGSQRVGPGQKDGSYYMKLTPGTHKVGVRATGIRGGCNVGYVSAWGGNLRIETNADADNGIG</sequence>
<dbReference type="RefSeq" id="WP_005192311.1">
    <property type="nucleotide sequence ID" value="NZ_CP045804.1"/>
</dbReference>
<reference evidence="1" key="1">
    <citation type="journal article" date="2021" name="Nat. Microbiol.">
        <title>Cocultivation of an ultrasmall environmental parasitic bacterium with lytic ability against bacteria associated with wastewater foams.</title>
        <authorList>
            <person name="Batinovic S."/>
            <person name="Rose J.J.A."/>
            <person name="Ratcliffe J."/>
            <person name="Seviour R.J."/>
            <person name="Petrovski S."/>
        </authorList>
    </citation>
    <scope>NUCLEOTIDE SEQUENCE</scope>
    <source>
        <strain evidence="1">CON44</strain>
    </source>
</reference>
<gene>
    <name evidence="1" type="ORF">GII30_00710</name>
</gene>
<dbReference type="EMBL" id="CP045810">
    <property type="protein sequence ID" value="QHN37896.1"/>
    <property type="molecule type" value="Genomic_DNA"/>
</dbReference>
<accession>A0A857LH94</accession>
<dbReference type="AlphaFoldDB" id="A0A857LH94"/>
<evidence type="ECO:0000313" key="1">
    <source>
        <dbReference type="EMBL" id="QHN37896.1"/>
    </source>
</evidence>
<protein>
    <submittedName>
        <fullName evidence="1">Uncharacterized protein</fullName>
    </submittedName>
</protein>
<name>A0A857LH94_9ACTN</name>
<proteinExistence type="predicted"/>